<evidence type="ECO:0000313" key="2">
    <source>
        <dbReference type="EMBL" id="KEH41915.1"/>
    </source>
</evidence>
<reference evidence="2 4" key="1">
    <citation type="journal article" date="2011" name="Nature">
        <title>The Medicago genome provides insight into the evolution of rhizobial symbioses.</title>
        <authorList>
            <person name="Young N.D."/>
            <person name="Debelle F."/>
            <person name="Oldroyd G.E."/>
            <person name="Geurts R."/>
            <person name="Cannon S.B."/>
            <person name="Udvardi M.K."/>
            <person name="Benedito V.A."/>
            <person name="Mayer K.F."/>
            <person name="Gouzy J."/>
            <person name="Schoof H."/>
            <person name="Van de Peer Y."/>
            <person name="Proost S."/>
            <person name="Cook D.R."/>
            <person name="Meyers B.C."/>
            <person name="Spannagl M."/>
            <person name="Cheung F."/>
            <person name="De Mita S."/>
            <person name="Krishnakumar V."/>
            <person name="Gundlach H."/>
            <person name="Zhou S."/>
            <person name="Mudge J."/>
            <person name="Bharti A.K."/>
            <person name="Murray J.D."/>
            <person name="Naoumkina M.A."/>
            <person name="Rosen B."/>
            <person name="Silverstein K.A."/>
            <person name="Tang H."/>
            <person name="Rombauts S."/>
            <person name="Zhao P.X."/>
            <person name="Zhou P."/>
            <person name="Barbe V."/>
            <person name="Bardou P."/>
            <person name="Bechner M."/>
            <person name="Bellec A."/>
            <person name="Berger A."/>
            <person name="Berges H."/>
            <person name="Bidwell S."/>
            <person name="Bisseling T."/>
            <person name="Choisne N."/>
            <person name="Couloux A."/>
            <person name="Denny R."/>
            <person name="Deshpande S."/>
            <person name="Dai X."/>
            <person name="Doyle J.J."/>
            <person name="Dudez A.M."/>
            <person name="Farmer A.D."/>
            <person name="Fouteau S."/>
            <person name="Franken C."/>
            <person name="Gibelin C."/>
            <person name="Gish J."/>
            <person name="Goldstein S."/>
            <person name="Gonzalez A.J."/>
            <person name="Green P.J."/>
            <person name="Hallab A."/>
            <person name="Hartog M."/>
            <person name="Hua A."/>
            <person name="Humphray S.J."/>
            <person name="Jeong D.H."/>
            <person name="Jing Y."/>
            <person name="Jocker A."/>
            <person name="Kenton S.M."/>
            <person name="Kim D.J."/>
            <person name="Klee K."/>
            <person name="Lai H."/>
            <person name="Lang C."/>
            <person name="Lin S."/>
            <person name="Macmil S.L."/>
            <person name="Magdelenat G."/>
            <person name="Matthews L."/>
            <person name="McCorrison J."/>
            <person name="Monaghan E.L."/>
            <person name="Mun J.H."/>
            <person name="Najar F.Z."/>
            <person name="Nicholson C."/>
            <person name="Noirot C."/>
            <person name="O'Bleness M."/>
            <person name="Paule C.R."/>
            <person name="Poulain J."/>
            <person name="Prion F."/>
            <person name="Qin B."/>
            <person name="Qu C."/>
            <person name="Retzel E.F."/>
            <person name="Riddle C."/>
            <person name="Sallet E."/>
            <person name="Samain S."/>
            <person name="Samson N."/>
            <person name="Sanders I."/>
            <person name="Saurat O."/>
            <person name="Scarpelli C."/>
            <person name="Schiex T."/>
            <person name="Segurens B."/>
            <person name="Severin A.J."/>
            <person name="Sherrier D.J."/>
            <person name="Shi R."/>
            <person name="Sims S."/>
            <person name="Singer S.R."/>
            <person name="Sinharoy S."/>
            <person name="Sterck L."/>
            <person name="Viollet A."/>
            <person name="Wang B.B."/>
            <person name="Wang K."/>
            <person name="Wang M."/>
            <person name="Wang X."/>
            <person name="Warfsmann J."/>
            <person name="Weissenbach J."/>
            <person name="White D.D."/>
            <person name="White J.D."/>
            <person name="Wiley G.B."/>
            <person name="Wincker P."/>
            <person name="Xing Y."/>
            <person name="Yang L."/>
            <person name="Yao Z."/>
            <person name="Ying F."/>
            <person name="Zhai J."/>
            <person name="Zhou L."/>
            <person name="Zuber A."/>
            <person name="Denarie J."/>
            <person name="Dixon R.A."/>
            <person name="May G.D."/>
            <person name="Schwartz D.C."/>
            <person name="Rogers J."/>
            <person name="Quetier F."/>
            <person name="Town C.D."/>
            <person name="Roe B.A."/>
        </authorList>
    </citation>
    <scope>NUCLEOTIDE SEQUENCE [LARGE SCALE GENOMIC DNA]</scope>
    <source>
        <strain evidence="2">A17</strain>
        <strain evidence="3 4">cv. Jemalong A17</strain>
    </source>
</reference>
<dbReference type="AlphaFoldDB" id="A0A072VV14"/>
<evidence type="ECO:0000313" key="3">
    <source>
        <dbReference type="EnsemblPlants" id="KEH41915"/>
    </source>
</evidence>
<reference evidence="3" key="3">
    <citation type="submission" date="2015-04" db="UniProtKB">
        <authorList>
            <consortium name="EnsemblPlants"/>
        </authorList>
    </citation>
    <scope>IDENTIFICATION</scope>
    <source>
        <strain evidence="3">cv. Jemalong A17</strain>
    </source>
</reference>
<gene>
    <name evidence="2" type="ordered locus">MTR_1g057410</name>
</gene>
<sequence>MDGIDRSRNDKPSMTASSRQEQIEKIVVVGRVCRGRVRRADSVRPSQVNESKPQPQRNYAKYEEVYVVFYVGLDILVLSICQGQGFLKRTQGGSAPTCYTVCFPEESGYHRSYKIISRSHGS</sequence>
<feature type="region of interest" description="Disordered" evidence="1">
    <location>
        <begin position="1"/>
        <end position="21"/>
    </location>
</feature>
<keyword evidence="2" id="KW-0472">Membrane</keyword>
<proteinExistence type="predicted"/>
<dbReference type="EMBL" id="CM001217">
    <property type="protein sequence ID" value="KEH41915.1"/>
    <property type="molecule type" value="Genomic_DNA"/>
</dbReference>
<evidence type="ECO:0000256" key="1">
    <source>
        <dbReference type="SAM" id="MobiDB-lite"/>
    </source>
</evidence>
<keyword evidence="4" id="KW-1185">Reference proteome</keyword>
<dbReference type="EnsemblPlants" id="KEH41915">
    <property type="protein sequence ID" value="KEH41915"/>
    <property type="gene ID" value="MTR_1g057410"/>
</dbReference>
<protein>
    <submittedName>
        <fullName evidence="2">Transmembrane protein, putative</fullName>
    </submittedName>
</protein>
<organism evidence="2 4">
    <name type="scientific">Medicago truncatula</name>
    <name type="common">Barrel medic</name>
    <name type="synonym">Medicago tribuloides</name>
    <dbReference type="NCBI Taxonomy" id="3880"/>
    <lineage>
        <taxon>Eukaryota</taxon>
        <taxon>Viridiplantae</taxon>
        <taxon>Streptophyta</taxon>
        <taxon>Embryophyta</taxon>
        <taxon>Tracheophyta</taxon>
        <taxon>Spermatophyta</taxon>
        <taxon>Magnoliopsida</taxon>
        <taxon>eudicotyledons</taxon>
        <taxon>Gunneridae</taxon>
        <taxon>Pentapetalae</taxon>
        <taxon>rosids</taxon>
        <taxon>fabids</taxon>
        <taxon>Fabales</taxon>
        <taxon>Fabaceae</taxon>
        <taxon>Papilionoideae</taxon>
        <taxon>50 kb inversion clade</taxon>
        <taxon>NPAAA clade</taxon>
        <taxon>Hologalegina</taxon>
        <taxon>IRL clade</taxon>
        <taxon>Trifolieae</taxon>
        <taxon>Medicago</taxon>
    </lineage>
</organism>
<accession>A0A072VV14</accession>
<feature type="compositionally biased region" description="Basic and acidic residues" evidence="1">
    <location>
        <begin position="1"/>
        <end position="11"/>
    </location>
</feature>
<name>A0A072VV14_MEDTR</name>
<dbReference type="HOGENOM" id="CLU_2030130_0_0_1"/>
<keyword evidence="2" id="KW-0812">Transmembrane</keyword>
<dbReference type="Proteomes" id="UP000002051">
    <property type="component" value="Unassembled WGS sequence"/>
</dbReference>
<reference evidence="2 4" key="2">
    <citation type="journal article" date="2014" name="BMC Genomics">
        <title>An improved genome release (version Mt4.0) for the model legume Medicago truncatula.</title>
        <authorList>
            <person name="Tang H."/>
            <person name="Krishnakumar V."/>
            <person name="Bidwell S."/>
            <person name="Rosen B."/>
            <person name="Chan A."/>
            <person name="Zhou S."/>
            <person name="Gentzbittel L."/>
            <person name="Childs K.L."/>
            <person name="Yandell M."/>
            <person name="Gundlach H."/>
            <person name="Mayer K.F."/>
            <person name="Schwartz D.C."/>
            <person name="Town C.D."/>
        </authorList>
    </citation>
    <scope>GENOME REANNOTATION</scope>
    <source>
        <strain evidence="2">A17</strain>
        <strain evidence="3 4">cv. Jemalong A17</strain>
    </source>
</reference>
<evidence type="ECO:0000313" key="4">
    <source>
        <dbReference type="Proteomes" id="UP000002051"/>
    </source>
</evidence>